<feature type="compositionally biased region" description="Basic and acidic residues" evidence="1">
    <location>
        <begin position="41"/>
        <end position="56"/>
    </location>
</feature>
<reference evidence="3 4" key="1">
    <citation type="submission" date="2021-07" db="EMBL/GenBank/DDBJ databases">
        <title>Karlodiniumbacter phycospheric gen. nov., sp. nov., a phycosphere bacterium isolated from karlodinium veneficum.</title>
        <authorList>
            <person name="Peng Y."/>
            <person name="Jiang L."/>
            <person name="Lee J."/>
        </authorList>
    </citation>
    <scope>NUCLEOTIDE SEQUENCE</scope>
    <source>
        <strain evidence="3 4">N5</strain>
    </source>
</reference>
<keyword evidence="4" id="KW-1185">Reference proteome</keyword>
<dbReference type="EMBL" id="CP078073">
    <property type="protein sequence ID" value="QXL90171.1"/>
    <property type="molecule type" value="Genomic_DNA"/>
</dbReference>
<dbReference type="RefSeq" id="WP_257894923.1">
    <property type="nucleotide sequence ID" value="NZ_JAIMBW010000001.1"/>
</dbReference>
<feature type="compositionally biased region" description="Basic and acidic residues" evidence="1">
    <location>
        <begin position="68"/>
        <end position="80"/>
    </location>
</feature>
<dbReference type="Proteomes" id="UP000693972">
    <property type="component" value="Unassembled WGS sequence"/>
</dbReference>
<evidence type="ECO:0000313" key="4">
    <source>
        <dbReference type="Proteomes" id="UP000693972"/>
    </source>
</evidence>
<evidence type="ECO:0000256" key="1">
    <source>
        <dbReference type="SAM" id="MobiDB-lite"/>
    </source>
</evidence>
<protein>
    <submittedName>
        <fullName evidence="3">Uncharacterized protein</fullName>
    </submittedName>
</protein>
<accession>A0A975YI65</accession>
<proteinExistence type="predicted"/>
<organism evidence="3">
    <name type="scientific">Gymnodinialimonas phycosphaerae</name>
    <dbReference type="NCBI Taxonomy" id="2841589"/>
    <lineage>
        <taxon>Bacteria</taxon>
        <taxon>Pseudomonadati</taxon>
        <taxon>Pseudomonadota</taxon>
        <taxon>Alphaproteobacteria</taxon>
        <taxon>Rhodobacterales</taxon>
        <taxon>Paracoccaceae</taxon>
        <taxon>Gymnodinialimonas</taxon>
    </lineage>
</organism>
<name>A0A975YI65_9RHOB</name>
<dbReference type="AlphaFoldDB" id="A0A975YI65"/>
<evidence type="ECO:0000313" key="3">
    <source>
        <dbReference type="EMBL" id="QXL90171.1"/>
    </source>
</evidence>
<feature type="region of interest" description="Disordered" evidence="1">
    <location>
        <begin position="1"/>
        <end position="89"/>
    </location>
</feature>
<dbReference type="EMBL" id="JAIMBW010000001">
    <property type="protein sequence ID" value="MBY4892733.1"/>
    <property type="molecule type" value="Genomic_DNA"/>
</dbReference>
<evidence type="ECO:0000313" key="2">
    <source>
        <dbReference type="EMBL" id="MBY4892733.1"/>
    </source>
</evidence>
<sequence>MVHKTTTGKGPRSTKPGREDRLKAALKANMARRKAQARARTGADERVARTGADEQAARTGANEQAARTGRDKMAQGHDAQDQAGKPADT</sequence>
<gene>
    <name evidence="2" type="ORF">KUL25_08145</name>
    <name evidence="3" type="ORF">KUL25_08150</name>
</gene>